<evidence type="ECO:0000256" key="2">
    <source>
        <dbReference type="SAM" id="MobiDB-lite"/>
    </source>
</evidence>
<evidence type="ECO:0000313" key="5">
    <source>
        <dbReference type="Proteomes" id="UP000287330"/>
    </source>
</evidence>
<protein>
    <recommendedName>
        <fullName evidence="3">Teneurin-like YD-shell domain-containing protein</fullName>
    </recommendedName>
</protein>
<dbReference type="AlphaFoldDB" id="A0A432XYC1"/>
<evidence type="ECO:0000313" key="4">
    <source>
        <dbReference type="EMBL" id="RUO53748.1"/>
    </source>
</evidence>
<dbReference type="Pfam" id="PF25023">
    <property type="entry name" value="TEN_YD-shell"/>
    <property type="match status" value="1"/>
</dbReference>
<comment type="caution">
    <text evidence="4">The sequence shown here is derived from an EMBL/GenBank/DDBJ whole genome shotgun (WGS) entry which is preliminary data.</text>
</comment>
<dbReference type="NCBIfam" id="TIGR03696">
    <property type="entry name" value="Rhs_assc_core"/>
    <property type="match status" value="1"/>
</dbReference>
<proteinExistence type="predicted"/>
<dbReference type="EMBL" id="PIPV01000005">
    <property type="protein sequence ID" value="RUO53748.1"/>
    <property type="molecule type" value="Genomic_DNA"/>
</dbReference>
<dbReference type="Gene3D" id="2.180.10.10">
    <property type="entry name" value="RHS repeat-associated core"/>
    <property type="match status" value="1"/>
</dbReference>
<feature type="region of interest" description="Disordered" evidence="2">
    <location>
        <begin position="342"/>
        <end position="389"/>
    </location>
</feature>
<accession>A0A432XYC1</accession>
<evidence type="ECO:0000256" key="1">
    <source>
        <dbReference type="ARBA" id="ARBA00022737"/>
    </source>
</evidence>
<dbReference type="OrthoDB" id="9815903at2"/>
<dbReference type="InterPro" id="IPR050708">
    <property type="entry name" value="T6SS_VgrG/RHS"/>
</dbReference>
<dbReference type="InterPro" id="IPR022385">
    <property type="entry name" value="Rhs_assc_core"/>
</dbReference>
<reference evidence="5" key="1">
    <citation type="journal article" date="2018" name="Front. Microbiol.">
        <title>Genome-Based Analysis Reveals the Taxonomy and Diversity of the Family Idiomarinaceae.</title>
        <authorList>
            <person name="Liu Y."/>
            <person name="Lai Q."/>
            <person name="Shao Z."/>
        </authorList>
    </citation>
    <scope>NUCLEOTIDE SEQUENCE [LARGE SCALE GENOMIC DNA]</scope>
    <source>
        <strain evidence="5">F23</strain>
    </source>
</reference>
<evidence type="ECO:0000259" key="3">
    <source>
        <dbReference type="Pfam" id="PF25023"/>
    </source>
</evidence>
<keyword evidence="5" id="KW-1185">Reference proteome</keyword>
<dbReference type="PANTHER" id="PTHR32305">
    <property type="match status" value="1"/>
</dbReference>
<gene>
    <name evidence="4" type="ORF">CWE25_07615</name>
</gene>
<sequence length="389" mass="42513">MKGGNGVGTSELTYDGLGNIRSYDQSLLDRELSYHYSDSTNRLIAVEGAGPAYDAFTYDARGNVIDNGTRTFTYNHANQLVQSGDIRYRYDGHSRRVMETNNGSHRYSFYRLDGTLVYRETEAGSINYVYLGDKLIAKDGYIPEDSGTQHYQPFGESIEGAVDDVGYTGHRFDADTGLVYMQARYYDPVIGRFYSNDPIGFRDVHSFNRYAYANNNPYKYIDPDGRDATRIGQRLDLRVQRLASGEINTQQYNAENMAEAAGGLGAVSLLIPGPEDIALAGVLGRASTIGRGKQVGNMIKADGSTKASDIKSKAGSVGFKPTQSGNGPLKMVDENGTARVTIKGGSERAPGSRGPHVELKDSSGQRVNPAGEPVTRRSPENHTPIRNDL</sequence>
<keyword evidence="1" id="KW-0677">Repeat</keyword>
<dbReference type="InterPro" id="IPR056823">
    <property type="entry name" value="TEN-like_YD-shell"/>
</dbReference>
<dbReference type="Proteomes" id="UP000287330">
    <property type="component" value="Unassembled WGS sequence"/>
</dbReference>
<name>A0A432XYC1_9GAMM</name>
<dbReference type="PANTHER" id="PTHR32305:SF15">
    <property type="entry name" value="PROTEIN RHSA-RELATED"/>
    <property type="match status" value="1"/>
</dbReference>
<feature type="compositionally biased region" description="Basic and acidic residues" evidence="2">
    <location>
        <begin position="374"/>
        <end position="389"/>
    </location>
</feature>
<dbReference type="RefSeq" id="WP_110574361.1">
    <property type="nucleotide sequence ID" value="NZ_PIPV01000005.1"/>
</dbReference>
<organism evidence="4 5">
    <name type="scientific">Idiomarina fontislapidosi</name>
    <dbReference type="NCBI Taxonomy" id="263723"/>
    <lineage>
        <taxon>Bacteria</taxon>
        <taxon>Pseudomonadati</taxon>
        <taxon>Pseudomonadota</taxon>
        <taxon>Gammaproteobacteria</taxon>
        <taxon>Alteromonadales</taxon>
        <taxon>Idiomarinaceae</taxon>
        <taxon>Idiomarina</taxon>
    </lineage>
</organism>
<feature type="domain" description="Teneurin-like YD-shell" evidence="3">
    <location>
        <begin position="5"/>
        <end position="130"/>
    </location>
</feature>